<gene>
    <name evidence="6" type="ORF">R3P94_11570</name>
</gene>
<proteinExistence type="inferred from homology"/>
<feature type="domain" description="Aldehyde dehydrogenase" evidence="5">
    <location>
        <begin position="13"/>
        <end position="474"/>
    </location>
</feature>
<dbReference type="Proteomes" id="UP001185779">
    <property type="component" value="Unassembled WGS sequence"/>
</dbReference>
<reference evidence="6 7" key="1">
    <citation type="submission" date="2023-10" db="EMBL/GenBank/DDBJ databases">
        <title>Development of a sustainable strategy for remediation of hydrocarbon-contaminated territories based on the waste exchange concept.</title>
        <authorList>
            <person name="Krivoruchko A."/>
        </authorList>
    </citation>
    <scope>NUCLEOTIDE SEQUENCE [LARGE SCALE GENOMIC DNA]</scope>
    <source>
        <strain evidence="6 7">IEGM 1266</strain>
    </source>
</reference>
<dbReference type="Pfam" id="PF00171">
    <property type="entry name" value="Aldedh"/>
    <property type="match status" value="1"/>
</dbReference>
<comment type="similarity">
    <text evidence="1 4">Belongs to the aldehyde dehydrogenase family.</text>
</comment>
<dbReference type="InterPro" id="IPR029510">
    <property type="entry name" value="Ald_DH_CS_GLU"/>
</dbReference>
<dbReference type="SUPFAM" id="SSF53720">
    <property type="entry name" value="ALDH-like"/>
    <property type="match status" value="1"/>
</dbReference>
<dbReference type="Gene3D" id="3.40.309.10">
    <property type="entry name" value="Aldehyde Dehydrogenase, Chain A, domain 2"/>
    <property type="match status" value="1"/>
</dbReference>
<evidence type="ECO:0000313" key="6">
    <source>
        <dbReference type="EMBL" id="MDV6307953.1"/>
    </source>
</evidence>
<dbReference type="InterPro" id="IPR015590">
    <property type="entry name" value="Aldehyde_DH_dom"/>
</dbReference>
<evidence type="ECO:0000313" key="7">
    <source>
        <dbReference type="Proteomes" id="UP001185779"/>
    </source>
</evidence>
<dbReference type="InterPro" id="IPR016162">
    <property type="entry name" value="Ald_DH_N"/>
</dbReference>
<dbReference type="PANTHER" id="PTHR42804">
    <property type="entry name" value="ALDEHYDE DEHYDROGENASE"/>
    <property type="match status" value="1"/>
</dbReference>
<keyword evidence="2 4" id="KW-0560">Oxidoreductase</keyword>
<dbReference type="InterPro" id="IPR016161">
    <property type="entry name" value="Ald_DH/histidinol_DH"/>
</dbReference>
<evidence type="ECO:0000256" key="3">
    <source>
        <dbReference type="PROSITE-ProRule" id="PRU10007"/>
    </source>
</evidence>
<feature type="active site" evidence="3">
    <location>
        <position position="250"/>
    </location>
</feature>
<keyword evidence="7" id="KW-1185">Reference proteome</keyword>
<dbReference type="Gene3D" id="3.40.605.10">
    <property type="entry name" value="Aldehyde Dehydrogenase, Chain A, domain 1"/>
    <property type="match status" value="1"/>
</dbReference>
<organism evidence="6 7">
    <name type="scientific">Gordonia amicalis</name>
    <dbReference type="NCBI Taxonomy" id="89053"/>
    <lineage>
        <taxon>Bacteria</taxon>
        <taxon>Bacillati</taxon>
        <taxon>Actinomycetota</taxon>
        <taxon>Actinomycetes</taxon>
        <taxon>Mycobacteriales</taxon>
        <taxon>Gordoniaceae</taxon>
        <taxon>Gordonia</taxon>
    </lineage>
</organism>
<dbReference type="CDD" id="cd07139">
    <property type="entry name" value="ALDH_AldA-Rv0768"/>
    <property type="match status" value="1"/>
</dbReference>
<comment type="caution">
    <text evidence="6">The sequence shown here is derived from an EMBL/GenBank/DDBJ whole genome shotgun (WGS) entry which is preliminary data.</text>
</comment>
<protein>
    <submittedName>
        <fullName evidence="6">Aldehyde dehydrogenase</fullName>
    </submittedName>
</protein>
<sequence length="479" mass="49504">MLDRNELFIDGTWTAPASGEHGDVIEAATEKVLGRSALAGPADIDAAVAAARAALDGPWGSMSRAERADLLDRFAAAMTARARGTAELVSRENGMPISLAKPTNGYGPAAMLSYYAGLIRSAEDEEVRPGALGGRTVVRSEPVGVVAAITPWNYPQPLAAMKIAPALAAGCTVVLKPAPETALDAFVFADAAQEAGLPAGVLNVVPGGREAGAHLVGHPGVDKVAFTGSTVAGRAIGEVCGRLLRPVTLELGGKSAAIVAEDADLGVFADHLLEVSLVNNGQTCHASTRILAPRSRYGEVVDAVTETVRALRVGDPLDKTTAIGPLVSAAQRERVLGHIESGRADGYQITTGGGVPADLAQGWFVEPTVFAGVDNSASIAQEEIFGPVLTITEYADTDDAVRIANDSVYGLGGTVWTADEERGLELARRIRTGTVGVNHYALDLTAPFGGVKASGLGRELGPEGLAPYLAPKSVYFATR</sequence>
<evidence type="ECO:0000256" key="4">
    <source>
        <dbReference type="RuleBase" id="RU003345"/>
    </source>
</evidence>
<evidence type="ECO:0000256" key="1">
    <source>
        <dbReference type="ARBA" id="ARBA00009986"/>
    </source>
</evidence>
<dbReference type="PANTHER" id="PTHR42804:SF1">
    <property type="entry name" value="ALDEHYDE DEHYDROGENASE-RELATED"/>
    <property type="match status" value="1"/>
</dbReference>
<name>A0ABU4DDZ3_9ACTN</name>
<dbReference type="PROSITE" id="PS00687">
    <property type="entry name" value="ALDEHYDE_DEHYDR_GLU"/>
    <property type="match status" value="1"/>
</dbReference>
<evidence type="ECO:0000256" key="2">
    <source>
        <dbReference type="ARBA" id="ARBA00023002"/>
    </source>
</evidence>
<accession>A0ABU4DDZ3</accession>
<dbReference type="InterPro" id="IPR016163">
    <property type="entry name" value="Ald_DH_C"/>
</dbReference>
<dbReference type="EMBL" id="JAWLKI010000011">
    <property type="protein sequence ID" value="MDV6307953.1"/>
    <property type="molecule type" value="Genomic_DNA"/>
</dbReference>
<evidence type="ECO:0000259" key="5">
    <source>
        <dbReference type="Pfam" id="PF00171"/>
    </source>
</evidence>
<dbReference type="RefSeq" id="WP_096272974.1">
    <property type="nucleotide sequence ID" value="NZ_JASIRD010000003.1"/>
</dbReference>